<gene>
    <name evidence="1" type="ORF">N3K66_003236</name>
</gene>
<organism evidence="1 2">
    <name type="scientific">Trichothecium roseum</name>
    <dbReference type="NCBI Taxonomy" id="47278"/>
    <lineage>
        <taxon>Eukaryota</taxon>
        <taxon>Fungi</taxon>
        <taxon>Dikarya</taxon>
        <taxon>Ascomycota</taxon>
        <taxon>Pezizomycotina</taxon>
        <taxon>Sordariomycetes</taxon>
        <taxon>Hypocreomycetidae</taxon>
        <taxon>Hypocreales</taxon>
        <taxon>Hypocreales incertae sedis</taxon>
        <taxon>Trichothecium</taxon>
    </lineage>
</organism>
<proteinExistence type="predicted"/>
<dbReference type="Proteomes" id="UP001163324">
    <property type="component" value="Chromosome 3"/>
</dbReference>
<accession>A0ACC0V4R0</accession>
<name>A0ACC0V4R0_9HYPO</name>
<comment type="caution">
    <text evidence="1">The sequence shown here is derived from an EMBL/GenBank/DDBJ whole genome shotgun (WGS) entry which is preliminary data.</text>
</comment>
<sequence>MGSSLENIKARRPAREHLEGDLREETLWAIRSLFESPANAFSIADEDVERSNFGSDTCLSAIKLTPVPPNSPAQATGGYTSGGDEDSYASDIQSLFLIVEIQGKGLGMVATSTIRRGQCILAEAPKLRFSRFAPDAVIESLFSELDPQTQFLLLQLSNCRGTGPNIIDIVYTSAIPLNGTKNHAGLFPLASRINHACNPNTSKSWNPATGMLSLHATREIRPGEEITLTYINGLDTCQNRRAHLLDAFGFFCRCELCSLGFAQRFCSDFHINVIKSIRHSLQLMPTALSGRLRAIKSLLHMYEKISVTDARVPRAYCDAYRTTVRHHDARRALVFAQRSARLFAEVEGEEGPRATRMRDQARQMREVVEQLPAPLAADEGGEDWLFMGSGFGGEERVPTINATQQPFGLQKRPSRSV</sequence>
<evidence type="ECO:0000313" key="1">
    <source>
        <dbReference type="EMBL" id="KAI9901419.1"/>
    </source>
</evidence>
<reference evidence="1" key="1">
    <citation type="submission" date="2022-10" db="EMBL/GenBank/DDBJ databases">
        <title>Complete Genome of Trichothecium roseum strain YXFP-22015, a Plant Pathogen Isolated from Citrus.</title>
        <authorList>
            <person name="Wang Y."/>
            <person name="Zhu L."/>
        </authorList>
    </citation>
    <scope>NUCLEOTIDE SEQUENCE</scope>
    <source>
        <strain evidence="1">YXFP-22015</strain>
    </source>
</reference>
<keyword evidence="2" id="KW-1185">Reference proteome</keyword>
<dbReference type="EMBL" id="CM047942">
    <property type="protein sequence ID" value="KAI9901419.1"/>
    <property type="molecule type" value="Genomic_DNA"/>
</dbReference>
<protein>
    <submittedName>
        <fullName evidence="1">Uncharacterized protein</fullName>
    </submittedName>
</protein>
<evidence type="ECO:0000313" key="2">
    <source>
        <dbReference type="Proteomes" id="UP001163324"/>
    </source>
</evidence>